<dbReference type="Pfam" id="PF23310">
    <property type="entry name" value="TPR_27"/>
    <property type="match status" value="1"/>
</dbReference>
<dbReference type="InterPro" id="IPR040338">
    <property type="entry name" value="At1g67623-like"/>
</dbReference>
<dbReference type="Proteomes" id="UP000008827">
    <property type="component" value="Chromosome 2"/>
</dbReference>
<dbReference type="OrthoDB" id="1865546at2759"/>
<dbReference type="Gramene" id="KRH72889">
    <property type="protein sequence ID" value="KRH72889"/>
    <property type="gene ID" value="GLYMA_02G238900"/>
</dbReference>
<dbReference type="AlphaFoldDB" id="A0A0R0L6G0"/>
<sequence>MDDTGSTRPRICDGVIDDKPPILSLPSDLLEEIIAKAASKSSIDLVNIKLSCKDFLHASEANNVWKNVSLEDFPSGWYPHQTAIDFLQHCREKGNIDILYRDGVKEFCNYLVANVSGHEKLKYAAECDLKQAKYLYEIILLCSDDNETRQEGMQHLRDLVTNKCFLETKRSVFNFLGNF</sequence>
<dbReference type="PANTHER" id="PTHR33784:SF10">
    <property type="entry name" value="F-BOX PROTEIN"/>
    <property type="match status" value="1"/>
</dbReference>
<protein>
    <recommendedName>
        <fullName evidence="1">At2g35280-like TPR domain-containing protein</fullName>
    </recommendedName>
</protein>
<name>A0A0R0L6G0_SOYBN</name>
<dbReference type="InterPro" id="IPR057136">
    <property type="entry name" value="At2g35280_TPR_dom"/>
</dbReference>
<dbReference type="InParanoid" id="A0A0R0L6G0"/>
<dbReference type="InterPro" id="IPR036047">
    <property type="entry name" value="F-box-like_dom_sf"/>
</dbReference>
<dbReference type="OMA" id="STRPRIC"/>
<evidence type="ECO:0000313" key="2">
    <source>
        <dbReference type="EMBL" id="KRH72889.1"/>
    </source>
</evidence>
<reference evidence="2 3" key="1">
    <citation type="journal article" date="2010" name="Nature">
        <title>Genome sequence of the palaeopolyploid soybean.</title>
        <authorList>
            <person name="Schmutz J."/>
            <person name="Cannon S.B."/>
            <person name="Schlueter J."/>
            <person name="Ma J."/>
            <person name="Mitros T."/>
            <person name="Nelson W."/>
            <person name="Hyten D.L."/>
            <person name="Song Q."/>
            <person name="Thelen J.J."/>
            <person name="Cheng J."/>
            <person name="Xu D."/>
            <person name="Hellsten U."/>
            <person name="May G.D."/>
            <person name="Yu Y."/>
            <person name="Sakurai T."/>
            <person name="Umezawa T."/>
            <person name="Bhattacharyya M.K."/>
            <person name="Sandhu D."/>
            <person name="Valliyodan B."/>
            <person name="Lindquist E."/>
            <person name="Peto M."/>
            <person name="Grant D."/>
            <person name="Shu S."/>
            <person name="Goodstein D."/>
            <person name="Barry K."/>
            <person name="Futrell-Griggs M."/>
            <person name="Abernathy B."/>
            <person name="Du J."/>
            <person name="Tian Z."/>
            <person name="Zhu L."/>
            <person name="Gill N."/>
            <person name="Joshi T."/>
            <person name="Libault M."/>
            <person name="Sethuraman A."/>
            <person name="Zhang X.-C."/>
            <person name="Shinozaki K."/>
            <person name="Nguyen H.T."/>
            <person name="Wing R.A."/>
            <person name="Cregan P."/>
            <person name="Specht J."/>
            <person name="Grimwood J."/>
            <person name="Rokhsar D."/>
            <person name="Stacey G."/>
            <person name="Shoemaker R.C."/>
            <person name="Jackson S.A."/>
        </authorList>
    </citation>
    <scope>NUCLEOTIDE SEQUENCE [LARGE SCALE GENOMIC DNA]</scope>
    <source>
        <strain evidence="3">cv. Williams 82</strain>
        <tissue evidence="2">Callus</tissue>
    </source>
</reference>
<feature type="domain" description="At2g35280-like TPR" evidence="1">
    <location>
        <begin position="74"/>
        <end position="176"/>
    </location>
</feature>
<evidence type="ECO:0000313" key="3">
    <source>
        <dbReference type="EnsemblPlants" id="KRH72889"/>
    </source>
</evidence>
<evidence type="ECO:0000259" key="1">
    <source>
        <dbReference type="Pfam" id="PF23310"/>
    </source>
</evidence>
<proteinExistence type="predicted"/>
<keyword evidence="4" id="KW-1185">Reference proteome</keyword>
<dbReference type="EnsemblPlants" id="KRH72889">
    <property type="protein sequence ID" value="KRH72889"/>
    <property type="gene ID" value="GLYMA_02G238900"/>
</dbReference>
<gene>
    <name evidence="2" type="ORF">GLYMA_02G238900</name>
</gene>
<evidence type="ECO:0000313" key="4">
    <source>
        <dbReference type="Proteomes" id="UP000008827"/>
    </source>
</evidence>
<dbReference type="EMBL" id="CM000835">
    <property type="protein sequence ID" value="KRH72889.1"/>
    <property type="molecule type" value="Genomic_DNA"/>
</dbReference>
<reference evidence="2" key="3">
    <citation type="submission" date="2018-07" db="EMBL/GenBank/DDBJ databases">
        <title>WGS assembly of Glycine max.</title>
        <authorList>
            <person name="Schmutz J."/>
            <person name="Cannon S."/>
            <person name="Schlueter J."/>
            <person name="Ma J."/>
            <person name="Mitros T."/>
            <person name="Nelson W."/>
            <person name="Hyten D."/>
            <person name="Song Q."/>
            <person name="Thelen J."/>
            <person name="Cheng J."/>
            <person name="Xu D."/>
            <person name="Hellsten U."/>
            <person name="May G."/>
            <person name="Yu Y."/>
            <person name="Sakurai T."/>
            <person name="Umezawa T."/>
            <person name="Bhattacharyya M."/>
            <person name="Sandhu D."/>
            <person name="Valliyodan B."/>
            <person name="Lindquist E."/>
            <person name="Peto M."/>
            <person name="Grant D."/>
            <person name="Shu S."/>
            <person name="Goodstein D."/>
            <person name="Barry K."/>
            <person name="Futrell-Griggs M."/>
            <person name="Abernathy B."/>
            <person name="Du J."/>
            <person name="Tian Z."/>
            <person name="Zhu L."/>
            <person name="Gill N."/>
            <person name="Joshi T."/>
            <person name="Libault M."/>
            <person name="Sethuraman A."/>
            <person name="Zhang X."/>
            <person name="Shinozaki K."/>
            <person name="Nguyen H."/>
            <person name="Wing R."/>
            <person name="Cregan P."/>
            <person name="Specht J."/>
            <person name="Grimwood J."/>
            <person name="Rokhsar D."/>
            <person name="Stacey G."/>
            <person name="Shoemaker R."/>
            <person name="Jackson S."/>
        </authorList>
    </citation>
    <scope>NUCLEOTIDE SEQUENCE</scope>
    <source>
        <tissue evidence="2">Callus</tissue>
    </source>
</reference>
<dbReference type="STRING" id="3847.A0A0R0L6G0"/>
<dbReference type="SUPFAM" id="SSF81383">
    <property type="entry name" value="F-box domain"/>
    <property type="match status" value="1"/>
</dbReference>
<reference evidence="3" key="2">
    <citation type="submission" date="2018-02" db="UniProtKB">
        <authorList>
            <consortium name="EnsemblPlants"/>
        </authorList>
    </citation>
    <scope>IDENTIFICATION</scope>
    <source>
        <strain evidence="3">Williams 82</strain>
    </source>
</reference>
<accession>A0A0R0L6G0</accession>
<organism evidence="2">
    <name type="scientific">Glycine max</name>
    <name type="common">Soybean</name>
    <name type="synonym">Glycine hispida</name>
    <dbReference type="NCBI Taxonomy" id="3847"/>
    <lineage>
        <taxon>Eukaryota</taxon>
        <taxon>Viridiplantae</taxon>
        <taxon>Streptophyta</taxon>
        <taxon>Embryophyta</taxon>
        <taxon>Tracheophyta</taxon>
        <taxon>Spermatophyta</taxon>
        <taxon>Magnoliopsida</taxon>
        <taxon>eudicotyledons</taxon>
        <taxon>Gunneridae</taxon>
        <taxon>Pentapetalae</taxon>
        <taxon>rosids</taxon>
        <taxon>fabids</taxon>
        <taxon>Fabales</taxon>
        <taxon>Fabaceae</taxon>
        <taxon>Papilionoideae</taxon>
        <taxon>50 kb inversion clade</taxon>
        <taxon>NPAAA clade</taxon>
        <taxon>indigoferoid/millettioid clade</taxon>
        <taxon>Phaseoleae</taxon>
        <taxon>Glycine</taxon>
        <taxon>Glycine subgen. Soja</taxon>
    </lineage>
</organism>
<dbReference type="PANTHER" id="PTHR33784">
    <property type="entry name" value="OS05G0482100 PROTEIN"/>
    <property type="match status" value="1"/>
</dbReference>